<accession>A0A8J3B6V0</accession>
<dbReference type="InterPro" id="IPR036061">
    <property type="entry name" value="CheW-like_dom_sf"/>
</dbReference>
<evidence type="ECO:0000313" key="2">
    <source>
        <dbReference type="EMBL" id="GGJ78915.1"/>
    </source>
</evidence>
<dbReference type="RefSeq" id="WP_229783260.1">
    <property type="nucleotide sequence ID" value="NZ_BMQB01000001.1"/>
</dbReference>
<organism evidence="2 3">
    <name type="scientific">Pilimelia anulata</name>
    <dbReference type="NCBI Taxonomy" id="53371"/>
    <lineage>
        <taxon>Bacteria</taxon>
        <taxon>Bacillati</taxon>
        <taxon>Actinomycetota</taxon>
        <taxon>Actinomycetes</taxon>
        <taxon>Micromonosporales</taxon>
        <taxon>Micromonosporaceae</taxon>
        <taxon>Pilimelia</taxon>
    </lineage>
</organism>
<dbReference type="PROSITE" id="PS50851">
    <property type="entry name" value="CHEW"/>
    <property type="match status" value="1"/>
</dbReference>
<keyword evidence="3" id="KW-1185">Reference proteome</keyword>
<dbReference type="SUPFAM" id="SSF50341">
    <property type="entry name" value="CheW-like"/>
    <property type="match status" value="1"/>
</dbReference>
<dbReference type="GO" id="GO:0006935">
    <property type="term" value="P:chemotaxis"/>
    <property type="evidence" value="ECO:0007669"/>
    <property type="project" value="InterPro"/>
</dbReference>
<sequence length="177" mass="18451">MSPAAGDLADRLGPLRSAFDRSFMDPPRPSGEAGDHLLAVGVGARRCAIRLAETAGLFADRPVTALPGPLPGLLGVATFRGVVVPVYGLASVLGDPPDPDPRWLVLAAGTPALALAFGRLDGHLRLPADALVRYPPDADRPRCLNGMARLPDRTLGVLDLRAIRAEIHALAGHPEGS</sequence>
<dbReference type="Pfam" id="PF01584">
    <property type="entry name" value="CheW"/>
    <property type="match status" value="1"/>
</dbReference>
<dbReference type="Gene3D" id="2.40.50.180">
    <property type="entry name" value="CheA-289, Domain 4"/>
    <property type="match status" value="1"/>
</dbReference>
<feature type="domain" description="CheW-like" evidence="1">
    <location>
        <begin position="34"/>
        <end position="169"/>
    </location>
</feature>
<gene>
    <name evidence="2" type="ORF">GCM10010123_06040</name>
</gene>
<reference evidence="2" key="1">
    <citation type="journal article" date="2014" name="Int. J. Syst. Evol. Microbiol.">
        <title>Complete genome sequence of Corynebacterium casei LMG S-19264T (=DSM 44701T), isolated from a smear-ripened cheese.</title>
        <authorList>
            <consortium name="US DOE Joint Genome Institute (JGI-PGF)"/>
            <person name="Walter F."/>
            <person name="Albersmeier A."/>
            <person name="Kalinowski J."/>
            <person name="Ruckert C."/>
        </authorList>
    </citation>
    <scope>NUCLEOTIDE SEQUENCE</scope>
    <source>
        <strain evidence="2">JCM 3090</strain>
    </source>
</reference>
<proteinExistence type="predicted"/>
<dbReference type="GO" id="GO:0007165">
    <property type="term" value="P:signal transduction"/>
    <property type="evidence" value="ECO:0007669"/>
    <property type="project" value="InterPro"/>
</dbReference>
<comment type="caution">
    <text evidence="2">The sequence shown here is derived from an EMBL/GenBank/DDBJ whole genome shotgun (WGS) entry which is preliminary data.</text>
</comment>
<dbReference type="AlphaFoldDB" id="A0A8J3B6V0"/>
<evidence type="ECO:0000313" key="3">
    <source>
        <dbReference type="Proteomes" id="UP000649739"/>
    </source>
</evidence>
<reference evidence="2" key="2">
    <citation type="submission" date="2020-09" db="EMBL/GenBank/DDBJ databases">
        <authorList>
            <person name="Sun Q."/>
            <person name="Ohkuma M."/>
        </authorList>
    </citation>
    <scope>NUCLEOTIDE SEQUENCE</scope>
    <source>
        <strain evidence="2">JCM 3090</strain>
    </source>
</reference>
<dbReference type="Gene3D" id="2.30.30.40">
    <property type="entry name" value="SH3 Domains"/>
    <property type="match status" value="1"/>
</dbReference>
<dbReference type="EMBL" id="BMQB01000001">
    <property type="protein sequence ID" value="GGJ78915.1"/>
    <property type="molecule type" value="Genomic_DNA"/>
</dbReference>
<protein>
    <recommendedName>
        <fullName evidence="1">CheW-like domain-containing protein</fullName>
    </recommendedName>
</protein>
<dbReference type="Proteomes" id="UP000649739">
    <property type="component" value="Unassembled WGS sequence"/>
</dbReference>
<evidence type="ECO:0000259" key="1">
    <source>
        <dbReference type="PROSITE" id="PS50851"/>
    </source>
</evidence>
<name>A0A8J3B6V0_9ACTN</name>
<dbReference type="InterPro" id="IPR002545">
    <property type="entry name" value="CheW-lke_dom"/>
</dbReference>